<dbReference type="InterPro" id="IPR040833">
    <property type="entry name" value="DUF5631"/>
</dbReference>
<evidence type="ECO:0000259" key="2">
    <source>
        <dbReference type="Pfam" id="PF18645"/>
    </source>
</evidence>
<sequence>MPANPSSAPGTGQSLGQPTVVRRSSAPAAAVVEQAVTATSGGAAAGALSAEATARQRLRCLLAGVARQQPRLRWAAGERDDGNTLLVTDLASGWIPPHIAVPTAVRLLAPARRRGDLGDLLGPVTVSVQLLPGDALPRLGRDDPQPATQVARSAAPADELGWELIQTTQWRDGLPLLAHTLVKAACARTGVLNSEIALLREHLTELGTRVLDGYPGEVDVTALTNWQLLAAIESFIDADPRAATYHLGWFTALTAPAPTGRA</sequence>
<feature type="domain" description="DUF5632" evidence="3">
    <location>
        <begin position="53"/>
        <end position="127"/>
    </location>
</feature>
<accession>A0ABY3TXZ2</accession>
<reference evidence="4" key="1">
    <citation type="submission" date="2022-08" db="EMBL/GenBank/DDBJ databases">
        <title>Complete genome sequence of 14 non-tuberculosis mycobacteria type-strains.</title>
        <authorList>
            <person name="Igarashi Y."/>
            <person name="Osugi A."/>
            <person name="Mitarai S."/>
        </authorList>
    </citation>
    <scope>NUCLEOTIDE SEQUENCE</scope>
    <source>
        <strain evidence="4">DSM 45575</strain>
    </source>
</reference>
<evidence type="ECO:0000313" key="4">
    <source>
        <dbReference type="EMBL" id="ULN52582.1"/>
    </source>
</evidence>
<dbReference type="EMBL" id="CP092365">
    <property type="protein sequence ID" value="ULN52582.1"/>
    <property type="molecule type" value="Genomic_DNA"/>
</dbReference>
<dbReference type="Pfam" id="PF18646">
    <property type="entry name" value="DUF5632"/>
    <property type="match status" value="1"/>
</dbReference>
<name>A0ABY3TXZ2_9MYCO</name>
<feature type="compositionally biased region" description="Polar residues" evidence="1">
    <location>
        <begin position="1"/>
        <end position="17"/>
    </location>
</feature>
<dbReference type="InterPro" id="IPR040604">
    <property type="entry name" value="DUF5632"/>
</dbReference>
<evidence type="ECO:0000259" key="3">
    <source>
        <dbReference type="Pfam" id="PF18646"/>
    </source>
</evidence>
<protein>
    <submittedName>
        <fullName evidence="4">DUF5631 domain-containing protein</fullName>
    </submittedName>
</protein>
<feature type="domain" description="DUF5631" evidence="2">
    <location>
        <begin position="158"/>
        <end position="252"/>
    </location>
</feature>
<dbReference type="Proteomes" id="UP001055200">
    <property type="component" value="Chromosome"/>
</dbReference>
<dbReference type="RefSeq" id="WP_240170854.1">
    <property type="nucleotide sequence ID" value="NZ_CP092365.1"/>
</dbReference>
<evidence type="ECO:0000256" key="1">
    <source>
        <dbReference type="SAM" id="MobiDB-lite"/>
    </source>
</evidence>
<gene>
    <name evidence="4" type="ORF">MIU77_17375</name>
</gene>
<evidence type="ECO:0000313" key="5">
    <source>
        <dbReference type="Proteomes" id="UP001055200"/>
    </source>
</evidence>
<organism evidence="4 5">
    <name type="scientific">Mycolicibacillus parakoreensis</name>
    <dbReference type="NCBI Taxonomy" id="1069221"/>
    <lineage>
        <taxon>Bacteria</taxon>
        <taxon>Bacillati</taxon>
        <taxon>Actinomycetota</taxon>
        <taxon>Actinomycetes</taxon>
        <taxon>Mycobacteriales</taxon>
        <taxon>Mycobacteriaceae</taxon>
        <taxon>Mycolicibacillus</taxon>
    </lineage>
</organism>
<dbReference type="Pfam" id="PF18645">
    <property type="entry name" value="DUF5631"/>
    <property type="match status" value="1"/>
</dbReference>
<keyword evidence="5" id="KW-1185">Reference proteome</keyword>
<proteinExistence type="predicted"/>
<feature type="region of interest" description="Disordered" evidence="1">
    <location>
        <begin position="1"/>
        <end position="22"/>
    </location>
</feature>